<organism evidence="10 11">
    <name type="scientific">Aciditerrimonas ferrireducens</name>
    <dbReference type="NCBI Taxonomy" id="667306"/>
    <lineage>
        <taxon>Bacteria</taxon>
        <taxon>Bacillati</taxon>
        <taxon>Actinomycetota</taxon>
        <taxon>Acidimicrobiia</taxon>
        <taxon>Acidimicrobiales</taxon>
        <taxon>Acidimicrobiaceae</taxon>
        <taxon>Aciditerrimonas</taxon>
    </lineage>
</organism>
<evidence type="ECO:0000256" key="9">
    <source>
        <dbReference type="HAMAP-Rule" id="MF_00446"/>
    </source>
</evidence>
<comment type="cofactor">
    <cofactor evidence="9">
        <name>pyruvate</name>
        <dbReference type="ChEBI" id="CHEBI:15361"/>
    </cofactor>
    <text evidence="9">Binds 1 pyruvoyl group covalently per subunit.</text>
</comment>
<dbReference type="RefSeq" id="WP_248109383.1">
    <property type="nucleotide sequence ID" value="NZ_JAKHEX010000037.1"/>
</dbReference>
<name>A0ABV6C5H9_9ACTN</name>
<comment type="similarity">
    <text evidence="9">Belongs to the PanD family.</text>
</comment>
<feature type="chain" id="PRO_5044901545" description="Aspartate 1-decarboxylase alpha chain" evidence="9">
    <location>
        <begin position="25"/>
        <end position="131"/>
    </location>
</feature>
<feature type="active site" description="Proton donor" evidence="9">
    <location>
        <position position="58"/>
    </location>
</feature>
<feature type="modified residue" description="Pyruvic acid (Ser)" evidence="9">
    <location>
        <position position="25"/>
    </location>
</feature>
<dbReference type="Gene3D" id="2.40.40.20">
    <property type="match status" value="1"/>
</dbReference>
<comment type="catalytic activity">
    <reaction evidence="9">
        <text>L-aspartate + H(+) = beta-alanine + CO2</text>
        <dbReference type="Rhea" id="RHEA:19497"/>
        <dbReference type="ChEBI" id="CHEBI:15378"/>
        <dbReference type="ChEBI" id="CHEBI:16526"/>
        <dbReference type="ChEBI" id="CHEBI:29991"/>
        <dbReference type="ChEBI" id="CHEBI:57966"/>
        <dbReference type="EC" id="4.1.1.11"/>
    </reaction>
</comment>
<keyword evidence="7 9" id="KW-0704">Schiff base</keyword>
<comment type="subcellular location">
    <subcellularLocation>
        <location evidence="9">Cytoplasm</location>
    </subcellularLocation>
</comment>
<comment type="subunit">
    <text evidence="9">Heterooctamer of four alpha and four beta subunits.</text>
</comment>
<evidence type="ECO:0000313" key="10">
    <source>
        <dbReference type="EMBL" id="MFC0082954.1"/>
    </source>
</evidence>
<protein>
    <recommendedName>
        <fullName evidence="9">Aspartate 1-decarboxylase</fullName>
        <ecNumber evidence="9">4.1.1.11</ecNumber>
    </recommendedName>
    <alternativeName>
        <fullName evidence="9">Aspartate alpha-decarboxylase</fullName>
    </alternativeName>
    <component>
        <recommendedName>
            <fullName evidence="9">Aspartate 1-decarboxylase beta chain</fullName>
        </recommendedName>
    </component>
    <component>
        <recommendedName>
            <fullName evidence="9">Aspartate 1-decarboxylase alpha chain</fullName>
        </recommendedName>
    </component>
</protein>
<gene>
    <name evidence="9 10" type="primary">panD</name>
    <name evidence="10" type="ORF">ACFFRE_12525</name>
</gene>
<comment type="function">
    <text evidence="9">Catalyzes the pyruvoyl-dependent decarboxylation of aspartate to produce beta-alanine.</text>
</comment>
<evidence type="ECO:0000256" key="2">
    <source>
        <dbReference type="ARBA" id="ARBA00022655"/>
    </source>
</evidence>
<dbReference type="NCBIfam" id="TIGR00223">
    <property type="entry name" value="panD"/>
    <property type="match status" value="1"/>
</dbReference>
<dbReference type="InterPro" id="IPR003190">
    <property type="entry name" value="Asp_decarbox"/>
</dbReference>
<keyword evidence="11" id="KW-1185">Reference proteome</keyword>
<dbReference type="Proteomes" id="UP001589788">
    <property type="component" value="Unassembled WGS sequence"/>
</dbReference>
<sequence length="131" mass="14390">MRRRMLKSKIHRATVTDANLEYVGSISIDPELLRLADIREWEQVCVLDLNNGARFETYAILGGPGELTLNGAAARLVQPGDLVIVLTYADYEEAELEGYAPTVVHVDAQNRPIDERSAQLAVAAARQARGS</sequence>
<dbReference type="Pfam" id="PF02261">
    <property type="entry name" value="Asp_decarbox"/>
    <property type="match status" value="1"/>
</dbReference>
<comment type="PTM">
    <text evidence="9">Is synthesized initially as an inactive proenzyme, which is activated by self-cleavage at a specific serine bond to produce a beta-subunit with a hydroxyl group at its C-terminus and an alpha-subunit with a pyruvoyl group at its N-terminus.</text>
</comment>
<evidence type="ECO:0000256" key="6">
    <source>
        <dbReference type="ARBA" id="ARBA00023239"/>
    </source>
</evidence>
<feature type="binding site" evidence="9">
    <location>
        <position position="57"/>
    </location>
    <ligand>
        <name>substrate</name>
    </ligand>
</feature>
<dbReference type="EC" id="4.1.1.11" evidence="9"/>
<dbReference type="PANTHER" id="PTHR21012:SF0">
    <property type="entry name" value="ASPARTATE 1-DECARBOXYLASE"/>
    <property type="match status" value="1"/>
</dbReference>
<dbReference type="HAMAP" id="MF_00446">
    <property type="entry name" value="PanD"/>
    <property type="match status" value="1"/>
</dbReference>
<dbReference type="SUPFAM" id="SSF50692">
    <property type="entry name" value="ADC-like"/>
    <property type="match status" value="1"/>
</dbReference>
<evidence type="ECO:0000256" key="8">
    <source>
        <dbReference type="ARBA" id="ARBA00023317"/>
    </source>
</evidence>
<dbReference type="PANTHER" id="PTHR21012">
    <property type="entry name" value="ASPARTATE 1-DECARBOXYLASE"/>
    <property type="match status" value="1"/>
</dbReference>
<evidence type="ECO:0000256" key="3">
    <source>
        <dbReference type="ARBA" id="ARBA00022793"/>
    </source>
</evidence>
<accession>A0ABV6C5H9</accession>
<evidence type="ECO:0000256" key="7">
    <source>
        <dbReference type="ARBA" id="ARBA00023270"/>
    </source>
</evidence>
<feature type="active site" description="Schiff-base intermediate with substrate; via pyruvic acid" evidence="9">
    <location>
        <position position="25"/>
    </location>
</feature>
<comment type="caution">
    <text evidence="10">The sequence shown here is derived from an EMBL/GenBank/DDBJ whole genome shotgun (WGS) entry which is preliminary data.</text>
</comment>
<evidence type="ECO:0000313" key="11">
    <source>
        <dbReference type="Proteomes" id="UP001589788"/>
    </source>
</evidence>
<dbReference type="GO" id="GO:0004068">
    <property type="term" value="F:aspartate 1-decarboxylase activity"/>
    <property type="evidence" value="ECO:0007669"/>
    <property type="project" value="UniProtKB-EC"/>
</dbReference>
<comment type="pathway">
    <text evidence="9">Cofactor biosynthesis; (R)-pantothenate biosynthesis; beta-alanine from L-aspartate: step 1/1.</text>
</comment>
<reference evidence="10 11" key="1">
    <citation type="submission" date="2024-09" db="EMBL/GenBank/DDBJ databases">
        <authorList>
            <person name="Sun Q."/>
            <person name="Mori K."/>
        </authorList>
    </citation>
    <scope>NUCLEOTIDE SEQUENCE [LARGE SCALE GENOMIC DNA]</scope>
    <source>
        <strain evidence="10 11">JCM 15389</strain>
    </source>
</reference>
<evidence type="ECO:0000256" key="5">
    <source>
        <dbReference type="ARBA" id="ARBA00023145"/>
    </source>
</evidence>
<feature type="chain" id="PRO_5044901544" description="Aspartate 1-decarboxylase beta chain" evidence="9">
    <location>
        <begin position="1"/>
        <end position="24"/>
    </location>
</feature>
<keyword evidence="6 9" id="KW-0456">Lyase</keyword>
<proteinExistence type="inferred from homology"/>
<dbReference type="CDD" id="cd06919">
    <property type="entry name" value="Asp_decarbox"/>
    <property type="match status" value="1"/>
</dbReference>
<feature type="binding site" evidence="9">
    <location>
        <begin position="71"/>
        <end position="73"/>
    </location>
    <ligand>
        <name>substrate</name>
    </ligand>
</feature>
<evidence type="ECO:0000256" key="1">
    <source>
        <dbReference type="ARBA" id="ARBA00022490"/>
    </source>
</evidence>
<dbReference type="PIRSF" id="PIRSF006246">
    <property type="entry name" value="Asp_decarbox"/>
    <property type="match status" value="1"/>
</dbReference>
<dbReference type="EMBL" id="JBHLYQ010000199">
    <property type="protein sequence ID" value="MFC0082954.1"/>
    <property type="molecule type" value="Genomic_DNA"/>
</dbReference>
<dbReference type="InterPro" id="IPR009010">
    <property type="entry name" value="Asp_de-COase-like_dom_sf"/>
</dbReference>
<keyword evidence="3 9" id="KW-0210">Decarboxylase</keyword>
<evidence type="ECO:0000256" key="4">
    <source>
        <dbReference type="ARBA" id="ARBA00022813"/>
    </source>
</evidence>
<keyword evidence="4 9" id="KW-0068">Autocatalytic cleavage</keyword>
<keyword evidence="2 9" id="KW-0566">Pantothenate biosynthesis</keyword>
<keyword evidence="8 9" id="KW-0670">Pyruvate</keyword>
<keyword evidence="1 9" id="KW-0963">Cytoplasm</keyword>
<keyword evidence="5 9" id="KW-0865">Zymogen</keyword>